<proteinExistence type="predicted"/>
<dbReference type="STRING" id="474960.SAMN05216180_1577"/>
<evidence type="ECO:0008006" key="4">
    <source>
        <dbReference type="Google" id="ProtNLM"/>
    </source>
</evidence>
<evidence type="ECO:0000313" key="2">
    <source>
        <dbReference type="EMBL" id="SEM74898.1"/>
    </source>
</evidence>
<keyword evidence="1" id="KW-0472">Membrane</keyword>
<organism evidence="2 3">
    <name type="scientific">Hydrogenoanaerobacterium saccharovorans</name>
    <dbReference type="NCBI Taxonomy" id="474960"/>
    <lineage>
        <taxon>Bacteria</taxon>
        <taxon>Bacillati</taxon>
        <taxon>Bacillota</taxon>
        <taxon>Clostridia</taxon>
        <taxon>Eubacteriales</taxon>
        <taxon>Oscillospiraceae</taxon>
        <taxon>Hydrogenoanaerobacterium</taxon>
    </lineage>
</organism>
<keyword evidence="3" id="KW-1185">Reference proteome</keyword>
<evidence type="ECO:0000313" key="3">
    <source>
        <dbReference type="Proteomes" id="UP000199158"/>
    </source>
</evidence>
<sequence length="161" mass="18422">MRILKWTPFGIIRGNPIMNRAFYKVINKLQSKNGSSEFIAAIIVFMGLSLFISGGISVWGQMSKRDDLQQIAQTMAREIALEGEVNSTIQRRLENVEQLMRMDVDMDVDGSYIGTSKKLRTESDFTVTISYHTKYGVGWINWRKEKTYVAKATGTVEEYHK</sequence>
<gene>
    <name evidence="2" type="ORF">SAMN05216180_1577</name>
</gene>
<protein>
    <recommendedName>
        <fullName evidence="4">Flp pilus-assembly TadE/G-like</fullName>
    </recommendedName>
</protein>
<dbReference type="EMBL" id="FOCG01000001">
    <property type="protein sequence ID" value="SEM74898.1"/>
    <property type="molecule type" value="Genomic_DNA"/>
</dbReference>
<evidence type="ECO:0000256" key="1">
    <source>
        <dbReference type="SAM" id="Phobius"/>
    </source>
</evidence>
<reference evidence="2 3" key="1">
    <citation type="submission" date="2016-10" db="EMBL/GenBank/DDBJ databases">
        <authorList>
            <person name="de Groot N.N."/>
        </authorList>
    </citation>
    <scope>NUCLEOTIDE SEQUENCE [LARGE SCALE GENOMIC DNA]</scope>
    <source>
        <strain evidence="2 3">CGMCC 1.5070</strain>
    </source>
</reference>
<dbReference type="Proteomes" id="UP000199158">
    <property type="component" value="Unassembled WGS sequence"/>
</dbReference>
<keyword evidence="1" id="KW-0812">Transmembrane</keyword>
<dbReference type="AlphaFoldDB" id="A0A1H8AYP1"/>
<feature type="transmembrane region" description="Helical" evidence="1">
    <location>
        <begin position="38"/>
        <end position="59"/>
    </location>
</feature>
<accession>A0A1H8AYP1</accession>
<keyword evidence="1" id="KW-1133">Transmembrane helix</keyword>
<name>A0A1H8AYP1_9FIRM</name>